<gene>
    <name evidence="5" type="ORF">Selli1_10370</name>
    <name evidence="6" type="ORF">Selli2_32000</name>
</gene>
<comment type="similarity">
    <text evidence="1">Belongs to the GTP cyclohydrolase I type 2/NIF3 family.</text>
</comment>
<feature type="binding site" evidence="4">
    <location>
        <position position="223"/>
    </location>
    <ligand>
        <name>a divalent metal cation</name>
        <dbReference type="ChEBI" id="CHEBI:60240"/>
        <label>1</label>
    </ligand>
</feature>
<dbReference type="Proteomes" id="UP001145094">
    <property type="component" value="Unassembled WGS sequence"/>
</dbReference>
<dbReference type="Proteomes" id="UP001145145">
    <property type="component" value="Unassembled WGS sequence"/>
</dbReference>
<organism evidence="5 7">
    <name type="scientific">Sellimonas catena</name>
    <dbReference type="NCBI Taxonomy" id="2994035"/>
    <lineage>
        <taxon>Bacteria</taxon>
        <taxon>Bacillati</taxon>
        <taxon>Bacillota</taxon>
        <taxon>Clostridia</taxon>
        <taxon>Lachnospirales</taxon>
        <taxon>Lachnospiraceae</taxon>
        <taxon>Sellimonas</taxon>
    </lineage>
</organism>
<dbReference type="InterPro" id="IPR002678">
    <property type="entry name" value="DUF34/NIF3"/>
</dbReference>
<evidence type="ECO:0000313" key="5">
    <source>
        <dbReference type="EMBL" id="GLG03863.1"/>
    </source>
</evidence>
<sequence length="261" mass="28833">MKVKEIRNILVEAAPESYALDWDNSGLILGREEKEVQKVLITVDVDDGAVETALEIKADMILSHHPLLFRAVKRITDEAFIGRRILKLIQADVAYYAMHTNYDICRMGMLAAEKIGLEETGPLEETGEWLGVPCGIGVTGTLKEPESLLEFAARIRTRFGLEELRCFGADRPVKTVAVCPGSGESVVQEALLKGADVFLSGDIGHHTGIDADAQGMAVLDAGHYGLEYLFMEDMKQYLEDKTEGRIEVITMPKHLPYSVIL</sequence>
<accession>A0A9W6FC32</accession>
<evidence type="ECO:0000313" key="6">
    <source>
        <dbReference type="EMBL" id="GLG91773.1"/>
    </source>
</evidence>
<dbReference type="NCBIfam" id="TIGR00486">
    <property type="entry name" value="YbgI_SA1388"/>
    <property type="match status" value="1"/>
</dbReference>
<name>A0A9W6FC32_9FIRM</name>
<protein>
    <recommendedName>
        <fullName evidence="2">GTP cyclohydrolase 1 type 2 homolog</fullName>
    </recommendedName>
</protein>
<keyword evidence="3 4" id="KW-0479">Metal-binding</keyword>
<keyword evidence="7" id="KW-1185">Reference proteome</keyword>
<reference evidence="6" key="4">
    <citation type="submission" date="2022-11" db="EMBL/GenBank/DDBJ databases">
        <title>Draft genome sequence of Sellimonas catena strain 18CBH55.</title>
        <authorList>
            <person name="Atsushi H."/>
            <person name="Moriya O."/>
            <person name="Mitsuo S."/>
        </authorList>
    </citation>
    <scope>NUCLEOTIDE SEQUENCE</scope>
    <source>
        <strain evidence="6">18CBH55</strain>
    </source>
</reference>
<dbReference type="Gene3D" id="3.40.1390.30">
    <property type="entry name" value="NIF3 (NGG1p interacting factor 3)-like"/>
    <property type="match status" value="2"/>
</dbReference>
<dbReference type="EMBL" id="BSBO01000008">
    <property type="protein sequence ID" value="GLG03863.1"/>
    <property type="molecule type" value="Genomic_DNA"/>
</dbReference>
<dbReference type="RefSeq" id="WP_191426699.1">
    <property type="nucleotide sequence ID" value="NZ_BSBO01000008.1"/>
</dbReference>
<dbReference type="GO" id="GO:0005737">
    <property type="term" value="C:cytoplasm"/>
    <property type="evidence" value="ECO:0007669"/>
    <property type="project" value="TreeGrafter"/>
</dbReference>
<dbReference type="AlphaFoldDB" id="A0A9W6FC32"/>
<dbReference type="PANTHER" id="PTHR13799:SF14">
    <property type="entry name" value="GTP CYCLOHYDROLASE 1 TYPE 2 HOMOLOG"/>
    <property type="match status" value="1"/>
</dbReference>
<evidence type="ECO:0000256" key="4">
    <source>
        <dbReference type="PIRSR" id="PIRSR602678-1"/>
    </source>
</evidence>
<dbReference type="SUPFAM" id="SSF102705">
    <property type="entry name" value="NIF3 (NGG1p interacting factor 3)-like"/>
    <property type="match status" value="1"/>
</dbReference>
<dbReference type="PANTHER" id="PTHR13799">
    <property type="entry name" value="NGG1 INTERACTING FACTOR 3"/>
    <property type="match status" value="1"/>
</dbReference>
<reference evidence="5" key="1">
    <citation type="submission" date="2022-11" db="EMBL/GenBank/DDBJ databases">
        <title>Draft genome sequence of Sellimonas catena strain 12EGH17.</title>
        <authorList>
            <person name="Hisatomi A."/>
            <person name="Ohkuma M."/>
            <person name="Sakamoto M."/>
        </authorList>
    </citation>
    <scope>NUCLEOTIDE SEQUENCE</scope>
    <source>
        <strain evidence="5">12EGH17</strain>
    </source>
</reference>
<reference evidence="6" key="3">
    <citation type="submission" date="2022-11" db="EMBL/GenBank/DDBJ databases">
        <title>Draft genome sequence of Sellimonas catena strain 18CBH55.</title>
        <authorList>
            <person name="Hisatomi A."/>
            <person name="Ohkuma M."/>
            <person name="Sakamoto M."/>
        </authorList>
    </citation>
    <scope>NUCLEOTIDE SEQUENCE</scope>
    <source>
        <strain evidence="6">18CBH55</strain>
    </source>
</reference>
<evidence type="ECO:0000256" key="2">
    <source>
        <dbReference type="ARBA" id="ARBA00022112"/>
    </source>
</evidence>
<proteinExistence type="inferred from homology"/>
<comment type="caution">
    <text evidence="5">The sequence shown here is derived from an EMBL/GenBank/DDBJ whole genome shotgun (WGS) entry which is preliminary data.</text>
</comment>
<feature type="binding site" evidence="4">
    <location>
        <position position="227"/>
    </location>
    <ligand>
        <name>a divalent metal cation</name>
        <dbReference type="ChEBI" id="CHEBI:60240"/>
        <label>1</label>
    </ligand>
</feature>
<reference evidence="5" key="2">
    <citation type="submission" date="2022-11" db="EMBL/GenBank/DDBJ databases">
        <title>Draft genome sequence of Sellimonas catena strain 12EGH17.</title>
        <authorList>
            <person name="Atsushi H."/>
            <person name="Moriya O."/>
            <person name="Mitsuo S."/>
        </authorList>
    </citation>
    <scope>NUCLEOTIDE SEQUENCE</scope>
    <source>
        <strain evidence="5">12EGH17</strain>
    </source>
</reference>
<feature type="binding site" evidence="4">
    <location>
        <position position="65"/>
    </location>
    <ligand>
        <name>a divalent metal cation</name>
        <dbReference type="ChEBI" id="CHEBI:60240"/>
        <label>1</label>
    </ligand>
</feature>
<feature type="binding site" evidence="4">
    <location>
        <position position="103"/>
    </location>
    <ligand>
        <name>a divalent metal cation</name>
        <dbReference type="ChEBI" id="CHEBI:60240"/>
        <label>1</label>
    </ligand>
</feature>
<dbReference type="EMBL" id="BSCH01000026">
    <property type="protein sequence ID" value="GLG91773.1"/>
    <property type="molecule type" value="Genomic_DNA"/>
</dbReference>
<evidence type="ECO:0000313" key="7">
    <source>
        <dbReference type="Proteomes" id="UP001145145"/>
    </source>
</evidence>
<dbReference type="Pfam" id="PF01784">
    <property type="entry name" value="DUF34_NIF3"/>
    <property type="match status" value="1"/>
</dbReference>
<dbReference type="InterPro" id="IPR036069">
    <property type="entry name" value="DUF34/NIF3_sf"/>
</dbReference>
<dbReference type="FunFam" id="3.40.1390.30:FF:000001">
    <property type="entry name" value="GTP cyclohydrolase 1 type 2"/>
    <property type="match status" value="1"/>
</dbReference>
<reference evidence="5 7" key="5">
    <citation type="journal article" date="2023" name="Int. J. Syst. Evol. Microbiol.">
        <title>Sellimonas catena sp. nov., isolated from human faeces.</title>
        <authorList>
            <person name="Hisatomi A."/>
            <person name="Ohkuma M."/>
            <person name="Sakamoto M."/>
        </authorList>
    </citation>
    <scope>NUCLEOTIDE SEQUENCE [LARGE SCALE GENOMIC DNA]</scope>
    <source>
        <strain evidence="5 7">12EGH17</strain>
        <strain evidence="6">18CBH55</strain>
    </source>
</reference>
<feature type="binding site" evidence="4">
    <location>
        <position position="64"/>
    </location>
    <ligand>
        <name>a divalent metal cation</name>
        <dbReference type="ChEBI" id="CHEBI:60240"/>
        <label>2</label>
    </ligand>
</feature>
<dbReference type="GO" id="GO:0046872">
    <property type="term" value="F:metal ion binding"/>
    <property type="evidence" value="ECO:0007669"/>
    <property type="project" value="UniProtKB-KW"/>
</dbReference>
<evidence type="ECO:0000256" key="1">
    <source>
        <dbReference type="ARBA" id="ARBA00006964"/>
    </source>
</evidence>
<evidence type="ECO:0000256" key="3">
    <source>
        <dbReference type="ARBA" id="ARBA00022723"/>
    </source>
</evidence>